<reference evidence="2 3" key="1">
    <citation type="journal article" date="2016" name="Nat. Commun.">
        <title>Thousands of microbial genomes shed light on interconnected biogeochemical processes in an aquifer system.</title>
        <authorList>
            <person name="Anantharaman K."/>
            <person name="Brown C.T."/>
            <person name="Hug L.A."/>
            <person name="Sharon I."/>
            <person name="Castelle C.J."/>
            <person name="Probst A.J."/>
            <person name="Thomas B.C."/>
            <person name="Singh A."/>
            <person name="Wilkins M.J."/>
            <person name="Karaoz U."/>
            <person name="Brodie E.L."/>
            <person name="Williams K.H."/>
            <person name="Hubbard S.S."/>
            <person name="Banfield J.F."/>
        </authorList>
    </citation>
    <scope>NUCLEOTIDE SEQUENCE [LARGE SCALE GENOMIC DNA]</scope>
</reference>
<gene>
    <name evidence="2" type="ORF">A2261_01665</name>
</gene>
<dbReference type="EMBL" id="MFQR01000052">
    <property type="protein sequence ID" value="OGH83957.1"/>
    <property type="molecule type" value="Genomic_DNA"/>
</dbReference>
<organism evidence="2 3">
    <name type="scientific">Candidatus Magasanikbacteria bacterium RIFOXYA2_FULL_44_8</name>
    <dbReference type="NCBI Taxonomy" id="1798696"/>
    <lineage>
        <taxon>Bacteria</taxon>
        <taxon>Candidatus Magasanikiibacteriota</taxon>
    </lineage>
</organism>
<evidence type="ECO:0000313" key="3">
    <source>
        <dbReference type="Proteomes" id="UP000177803"/>
    </source>
</evidence>
<feature type="domain" description="Transcription regulator TrmB N-terminal" evidence="1">
    <location>
        <begin position="4"/>
        <end position="54"/>
    </location>
</feature>
<dbReference type="InterPro" id="IPR002831">
    <property type="entry name" value="Tscrpt_reg_TrmB_N"/>
</dbReference>
<proteinExistence type="predicted"/>
<protein>
    <recommendedName>
        <fullName evidence="1">Transcription regulator TrmB N-terminal domain-containing protein</fullName>
    </recommendedName>
</protein>
<dbReference type="AlphaFoldDB" id="A0A1F6NJ16"/>
<name>A0A1F6NJ16_9BACT</name>
<evidence type="ECO:0000259" key="1">
    <source>
        <dbReference type="Pfam" id="PF01978"/>
    </source>
</evidence>
<sequence>MAALELGKGTVGEISEKSGVKRTSVYNFLEEMKIRGLISELEENGRTVLVAAEPDAVVARAKRQYDDVRQILPELMGVFNLPGNKPKVRFYQGEDGVRAVYEDMLKTGETVYGFSDYEKMLATIKDVDLWTIPAERVKKKIKFYCIAKDGEQGRAVKQLDGKQLRETKLVDKVDFETDINIYGNKVGMISFRRPLACVIVEDAAIANTLRSVWKAWWENLK</sequence>
<dbReference type="InterPro" id="IPR036388">
    <property type="entry name" value="WH-like_DNA-bd_sf"/>
</dbReference>
<accession>A0A1F6NJ16</accession>
<evidence type="ECO:0000313" key="2">
    <source>
        <dbReference type="EMBL" id="OGH83957.1"/>
    </source>
</evidence>
<dbReference type="Gene3D" id="1.10.10.10">
    <property type="entry name" value="Winged helix-like DNA-binding domain superfamily/Winged helix DNA-binding domain"/>
    <property type="match status" value="1"/>
</dbReference>
<dbReference type="Proteomes" id="UP000177803">
    <property type="component" value="Unassembled WGS sequence"/>
</dbReference>
<dbReference type="Pfam" id="PF01978">
    <property type="entry name" value="TrmB"/>
    <property type="match status" value="1"/>
</dbReference>
<comment type="caution">
    <text evidence="2">The sequence shown here is derived from an EMBL/GenBank/DDBJ whole genome shotgun (WGS) entry which is preliminary data.</text>
</comment>